<keyword evidence="2" id="KW-0479">Metal-binding</keyword>
<dbReference type="Proteomes" id="UP000604825">
    <property type="component" value="Unassembled WGS sequence"/>
</dbReference>
<feature type="compositionally biased region" description="Basic residues" evidence="7">
    <location>
        <begin position="140"/>
        <end position="154"/>
    </location>
</feature>
<evidence type="ECO:0000256" key="3">
    <source>
        <dbReference type="ARBA" id="ARBA00022771"/>
    </source>
</evidence>
<feature type="compositionally biased region" description="Polar residues" evidence="7">
    <location>
        <begin position="103"/>
        <end position="118"/>
    </location>
</feature>
<feature type="domain" description="GATA-type" evidence="8">
    <location>
        <begin position="195"/>
        <end position="233"/>
    </location>
</feature>
<dbReference type="AlphaFoldDB" id="A0A811Q4F8"/>
<evidence type="ECO:0000256" key="1">
    <source>
        <dbReference type="ARBA" id="ARBA00005694"/>
    </source>
</evidence>
<name>A0A811Q4F8_9POAL</name>
<keyword evidence="4" id="KW-0862">Zinc</keyword>
<keyword evidence="3 6" id="KW-0863">Zinc-finger</keyword>
<feature type="region of interest" description="Disordered" evidence="7">
    <location>
        <begin position="241"/>
        <end position="290"/>
    </location>
</feature>
<dbReference type="InterPro" id="IPR000679">
    <property type="entry name" value="Znf_GATA"/>
</dbReference>
<evidence type="ECO:0000256" key="7">
    <source>
        <dbReference type="SAM" id="MobiDB-lite"/>
    </source>
</evidence>
<accession>A0A811Q4F8</accession>
<dbReference type="OrthoDB" id="682275at2759"/>
<dbReference type="SUPFAM" id="SSF57716">
    <property type="entry name" value="Glucocorticoid receptor-like (DNA-binding domain)"/>
    <property type="match status" value="1"/>
</dbReference>
<evidence type="ECO:0000256" key="6">
    <source>
        <dbReference type="PROSITE-ProRule" id="PRU00094"/>
    </source>
</evidence>
<proteinExistence type="inferred from homology"/>
<evidence type="ECO:0000259" key="8">
    <source>
        <dbReference type="PROSITE" id="PS50114"/>
    </source>
</evidence>
<dbReference type="CDD" id="cd00202">
    <property type="entry name" value="ZnF_GATA"/>
    <property type="match status" value="1"/>
</dbReference>
<dbReference type="PROSITE" id="PS50114">
    <property type="entry name" value="GATA_ZN_FINGER_2"/>
    <property type="match status" value="1"/>
</dbReference>
<evidence type="ECO:0000256" key="5">
    <source>
        <dbReference type="ARBA" id="ARBA00023159"/>
    </source>
</evidence>
<comment type="similarity">
    <text evidence="1">Belongs to the type IV zinc-finger family. Class A subfamily.</text>
</comment>
<keyword evidence="5" id="KW-0010">Activator</keyword>
<dbReference type="GO" id="GO:0006355">
    <property type="term" value="P:regulation of DNA-templated transcription"/>
    <property type="evidence" value="ECO:0007669"/>
    <property type="project" value="InterPro"/>
</dbReference>
<dbReference type="GO" id="GO:0043565">
    <property type="term" value="F:sequence-specific DNA binding"/>
    <property type="evidence" value="ECO:0007669"/>
    <property type="project" value="InterPro"/>
</dbReference>
<dbReference type="InterPro" id="IPR013088">
    <property type="entry name" value="Znf_NHR/GATA"/>
</dbReference>
<dbReference type="PANTHER" id="PTHR45658">
    <property type="entry name" value="GATA TRANSCRIPTION FACTOR"/>
    <property type="match status" value="1"/>
</dbReference>
<evidence type="ECO:0000313" key="10">
    <source>
        <dbReference type="Proteomes" id="UP000604825"/>
    </source>
</evidence>
<dbReference type="Gene3D" id="3.30.50.10">
    <property type="entry name" value="Erythroid Transcription Factor GATA-1, subunit A"/>
    <property type="match status" value="1"/>
</dbReference>
<comment type="caution">
    <text evidence="9">The sequence shown here is derived from an EMBL/GenBank/DDBJ whole genome shotgun (WGS) entry which is preliminary data.</text>
</comment>
<feature type="region of interest" description="Disordered" evidence="7">
    <location>
        <begin position="88"/>
        <end position="218"/>
    </location>
</feature>
<sequence length="290" mass="30662">MLQLSCLSSHGFLDAAGVADCDGSCVLDGGGPCLLHSGLCCPADSLDDTVVIEFINNEELLEDLAIAASLPPGTELLLPTAAERGCQGVSSAGGAPRLPVRSPLSSGSNSSWTAWHRTSSLAAEPPPPPPSPAAVSRLVVPKRKRDRSVMRGRRPWSLDMPSIIPIPHAANPSSSSGSSGVRQQGLVPRPPTNRRRVQRACSHCDSTETPQWRAGPDGPGTLCNACGLRYTLNKLLPEYRPSTSPSFQSDKHSNRHRKVVKLRESNAKDTVGSSMPPAPPGDSGEFKDVL</sequence>
<dbReference type="Pfam" id="PF00320">
    <property type="entry name" value="GATA"/>
    <property type="match status" value="1"/>
</dbReference>
<protein>
    <recommendedName>
        <fullName evidence="8">GATA-type domain-containing protein</fullName>
    </recommendedName>
</protein>
<dbReference type="GO" id="GO:0030154">
    <property type="term" value="P:cell differentiation"/>
    <property type="evidence" value="ECO:0007669"/>
    <property type="project" value="TreeGrafter"/>
</dbReference>
<dbReference type="PANTHER" id="PTHR45658:SF108">
    <property type="entry name" value="GATA ZINC FINGER FAMILY PROTEIN"/>
    <property type="match status" value="1"/>
</dbReference>
<dbReference type="PROSITE" id="PS00344">
    <property type="entry name" value="GATA_ZN_FINGER_1"/>
    <property type="match status" value="1"/>
</dbReference>
<gene>
    <name evidence="9" type="ORF">NCGR_LOCUS35786</name>
</gene>
<dbReference type="InterPro" id="IPR051140">
    <property type="entry name" value="GATA_TF"/>
</dbReference>
<dbReference type="EMBL" id="CAJGYO010000008">
    <property type="protein sequence ID" value="CAD6252057.1"/>
    <property type="molecule type" value="Genomic_DNA"/>
</dbReference>
<evidence type="ECO:0000313" key="9">
    <source>
        <dbReference type="EMBL" id="CAD6252057.1"/>
    </source>
</evidence>
<dbReference type="GO" id="GO:0008270">
    <property type="term" value="F:zinc ion binding"/>
    <property type="evidence" value="ECO:0007669"/>
    <property type="project" value="UniProtKB-KW"/>
</dbReference>
<keyword evidence="10" id="KW-1185">Reference proteome</keyword>
<evidence type="ECO:0000256" key="4">
    <source>
        <dbReference type="ARBA" id="ARBA00022833"/>
    </source>
</evidence>
<organism evidence="9 10">
    <name type="scientific">Miscanthus lutarioriparius</name>
    <dbReference type="NCBI Taxonomy" id="422564"/>
    <lineage>
        <taxon>Eukaryota</taxon>
        <taxon>Viridiplantae</taxon>
        <taxon>Streptophyta</taxon>
        <taxon>Embryophyta</taxon>
        <taxon>Tracheophyta</taxon>
        <taxon>Spermatophyta</taxon>
        <taxon>Magnoliopsida</taxon>
        <taxon>Liliopsida</taxon>
        <taxon>Poales</taxon>
        <taxon>Poaceae</taxon>
        <taxon>PACMAD clade</taxon>
        <taxon>Panicoideae</taxon>
        <taxon>Andropogonodae</taxon>
        <taxon>Andropogoneae</taxon>
        <taxon>Saccharinae</taxon>
        <taxon>Miscanthus</taxon>
    </lineage>
</organism>
<evidence type="ECO:0000256" key="2">
    <source>
        <dbReference type="ARBA" id="ARBA00022723"/>
    </source>
</evidence>
<dbReference type="SMART" id="SM00401">
    <property type="entry name" value="ZnF_GATA"/>
    <property type="match status" value="1"/>
</dbReference>
<reference evidence="9" key="1">
    <citation type="submission" date="2020-10" db="EMBL/GenBank/DDBJ databases">
        <authorList>
            <person name="Han B."/>
            <person name="Lu T."/>
            <person name="Zhao Q."/>
            <person name="Huang X."/>
            <person name="Zhao Y."/>
        </authorList>
    </citation>
    <scope>NUCLEOTIDE SEQUENCE</scope>
</reference>
<dbReference type="GO" id="GO:0005634">
    <property type="term" value="C:nucleus"/>
    <property type="evidence" value="ECO:0007669"/>
    <property type="project" value="TreeGrafter"/>
</dbReference>